<dbReference type="AlphaFoldDB" id="A0A2L1KT01"/>
<dbReference type="SUPFAM" id="SSF141571">
    <property type="entry name" value="Pentapeptide repeat-like"/>
    <property type="match status" value="1"/>
</dbReference>
<geneLocation type="plasmid" evidence="1">
    <name>INF167_p0001</name>
</geneLocation>
<proteinExistence type="predicted"/>
<dbReference type="Gene3D" id="2.160.20.80">
    <property type="entry name" value="E3 ubiquitin-protein ligase SopA"/>
    <property type="match status" value="1"/>
</dbReference>
<dbReference type="EMBL" id="KY454639">
    <property type="protein sequence ID" value="AVE25623.1"/>
    <property type="molecule type" value="Genomic_DNA"/>
</dbReference>
<evidence type="ECO:0000313" key="1">
    <source>
        <dbReference type="EMBL" id="AVE25623.1"/>
    </source>
</evidence>
<sequence length="186" mass="21555">MGINGKKITKRQLNEAKISNASYYNCIFESIQLDNINLRDCEFENCLFINCSLKTLSLDFFKLIDCEFKNCLLQGVNVSDIMFPCTFSLDNCEMRFIDLVGLRLQKSSFLFTKFRDCLFEETDLRKSDFTGSEFYNTEFRHCDLSRCDFSLTDGLDINHEINKVSSMKIPQDAGFKILKRMGVIIS</sequence>
<dbReference type="InterPro" id="IPR052949">
    <property type="entry name" value="PA_immunity-related"/>
</dbReference>
<dbReference type="InterPro" id="IPR001646">
    <property type="entry name" value="5peptide_repeat"/>
</dbReference>
<dbReference type="PANTHER" id="PTHR42999">
    <property type="entry name" value="ANTIBIOTIC RESISTANCE PROTEIN MCBG"/>
    <property type="match status" value="1"/>
</dbReference>
<gene>
    <name evidence="1" type="primary">mcbG</name>
    <name evidence="1" type="ORF">INF167p1_00049</name>
</gene>
<reference evidence="1" key="1">
    <citation type="submission" date="2016-12" db="EMBL/GenBank/DDBJ databases">
        <title>Frequent emergence of pathogenic lineages of Klebsiella pneumoniae via mobilisation of yersiniabactin and colibactin.</title>
        <authorList>
            <person name="Lam M.M.C."/>
            <person name="Wick R.R."/>
            <person name="Wyres K.L."/>
            <person name="Gorrie C."/>
            <person name="Judd L."/>
            <person name="Jenney A."/>
            <person name="Holt K.E."/>
        </authorList>
    </citation>
    <scope>NUCLEOTIDE SEQUENCE</scope>
    <source>
        <strain evidence="1">INF167</strain>
        <plasmid evidence="1">INF167_p0001</plasmid>
    </source>
</reference>
<protein>
    <submittedName>
        <fullName evidence="1">Microcin B17-processing protein McbG</fullName>
    </submittedName>
</protein>
<name>A0A2L1KT01_KLEPN</name>
<keyword evidence="1" id="KW-0614">Plasmid</keyword>
<dbReference type="RefSeq" id="WP_172689912.1">
    <property type="nucleotide sequence ID" value="NZ_KY454639.1"/>
</dbReference>
<dbReference type="Pfam" id="PF00805">
    <property type="entry name" value="Pentapeptide"/>
    <property type="match status" value="1"/>
</dbReference>
<accession>A0A2L1KT01</accession>
<organism evidence="1">
    <name type="scientific">Klebsiella pneumoniae</name>
    <dbReference type="NCBI Taxonomy" id="573"/>
    <lineage>
        <taxon>Bacteria</taxon>
        <taxon>Pseudomonadati</taxon>
        <taxon>Pseudomonadota</taxon>
        <taxon>Gammaproteobacteria</taxon>
        <taxon>Enterobacterales</taxon>
        <taxon>Enterobacteriaceae</taxon>
        <taxon>Klebsiella/Raoultella group</taxon>
        <taxon>Klebsiella</taxon>
        <taxon>Klebsiella pneumoniae complex</taxon>
    </lineage>
</organism>
<dbReference type="PANTHER" id="PTHR42999:SF1">
    <property type="entry name" value="PENTAPEPTIDE REPEAT-CONTAINING PROTEIN"/>
    <property type="match status" value="1"/>
</dbReference>